<reference evidence="2" key="1">
    <citation type="journal article" date="2020" name="New Phytol.">
        <title>Comparative genomics reveals dynamic genome evolution in host specialist ectomycorrhizal fungi.</title>
        <authorList>
            <person name="Lofgren L.A."/>
            <person name="Nguyen N.H."/>
            <person name="Vilgalys R."/>
            <person name="Ruytinx J."/>
            <person name="Liao H.L."/>
            <person name="Branco S."/>
            <person name="Kuo A."/>
            <person name="LaButti K."/>
            <person name="Lipzen A."/>
            <person name="Andreopoulos W."/>
            <person name="Pangilinan J."/>
            <person name="Riley R."/>
            <person name="Hundley H."/>
            <person name="Na H."/>
            <person name="Barry K."/>
            <person name="Grigoriev I.V."/>
            <person name="Stajich J.E."/>
            <person name="Kennedy P.G."/>
        </authorList>
    </citation>
    <scope>NUCLEOTIDE SEQUENCE</scope>
    <source>
        <strain evidence="2">S12</strain>
    </source>
</reference>
<name>A0A9P7J9L5_9AGAM</name>
<comment type="caution">
    <text evidence="2">The sequence shown here is derived from an EMBL/GenBank/DDBJ whole genome shotgun (WGS) entry which is preliminary data.</text>
</comment>
<keyword evidence="1" id="KW-1133">Transmembrane helix</keyword>
<keyword evidence="1" id="KW-0812">Transmembrane</keyword>
<organism evidence="2 3">
    <name type="scientific">Suillus plorans</name>
    <dbReference type="NCBI Taxonomy" id="116603"/>
    <lineage>
        <taxon>Eukaryota</taxon>
        <taxon>Fungi</taxon>
        <taxon>Dikarya</taxon>
        <taxon>Basidiomycota</taxon>
        <taxon>Agaricomycotina</taxon>
        <taxon>Agaricomycetes</taxon>
        <taxon>Agaricomycetidae</taxon>
        <taxon>Boletales</taxon>
        <taxon>Suillineae</taxon>
        <taxon>Suillaceae</taxon>
        <taxon>Suillus</taxon>
    </lineage>
</organism>
<proteinExistence type="predicted"/>
<dbReference type="RefSeq" id="XP_041167951.1">
    <property type="nucleotide sequence ID" value="XM_041299517.1"/>
</dbReference>
<feature type="transmembrane region" description="Helical" evidence="1">
    <location>
        <begin position="81"/>
        <end position="105"/>
    </location>
</feature>
<sequence>MSTCLSQCVGLLAGRNERGQCCGLHDRVFVLLLNVKSCVVGWPLLLVHCWVWMTKATPAELPECEGSWELRTNRPFQDCTGALPFTFSVASVIFAWVYFCALVYYTTDLSWCLIGRLLGNGRLLPSAPGEAGTKAKIRTREKRRVYKSGIALPSYLRDYVIILEEHQCPNINVDY</sequence>
<gene>
    <name evidence="2" type="ORF">HD556DRAFT_1302623</name>
</gene>
<protein>
    <submittedName>
        <fullName evidence="2">Uncharacterized protein</fullName>
    </submittedName>
</protein>
<dbReference type="EMBL" id="JABBWE010000001">
    <property type="protein sequence ID" value="KAG1810286.1"/>
    <property type="molecule type" value="Genomic_DNA"/>
</dbReference>
<keyword evidence="1" id="KW-0472">Membrane</keyword>
<evidence type="ECO:0000313" key="3">
    <source>
        <dbReference type="Proteomes" id="UP000719766"/>
    </source>
</evidence>
<accession>A0A9P7J9L5</accession>
<dbReference type="AlphaFoldDB" id="A0A9P7J9L5"/>
<dbReference type="GeneID" id="64593281"/>
<feature type="transmembrane region" description="Helical" evidence="1">
    <location>
        <begin position="29"/>
        <end position="53"/>
    </location>
</feature>
<keyword evidence="3" id="KW-1185">Reference proteome</keyword>
<evidence type="ECO:0000313" key="2">
    <source>
        <dbReference type="EMBL" id="KAG1810286.1"/>
    </source>
</evidence>
<evidence type="ECO:0000256" key="1">
    <source>
        <dbReference type="SAM" id="Phobius"/>
    </source>
</evidence>
<dbReference type="Proteomes" id="UP000719766">
    <property type="component" value="Unassembled WGS sequence"/>
</dbReference>